<accession>A0A0S2HW44</accession>
<dbReference type="KEGG" id="blq:L21SP5_00520"/>
<dbReference type="STRING" id="1307839.L21SP5_00520"/>
<dbReference type="AlphaFoldDB" id="A0A0S2HW44"/>
<sequence length="468" mass="53836">MQREKPTGFSLCCFGLFFLLLLIPAISYGQRIKKEIYHNALNGNFTRSATLATDIESSETNPAIATPTLISATIEAFLEATPEKIDYAAKLAGNILEMNEASSYDEIFAYSAKSLLNALEEDYVPALYTSLKAYSSLKQHLNHQNCIEPEIIALATIFNSAYKKIPSGYWFLLNMAGIDSLSYKKTQACPDIKYPELVSTLEIVQQTLNDKDTLQTNRNTPAMGHLIAAAYYLKKQIPKMAGQHLKKIDSTGNYPATQFYYWGVMRLNLGHYETSEWYFNKYLFLQQKGRYIKSALLRKKWIAVLKEQPFSNLDRAIENRGTAYTFADRQALKEYRDQYHPGLLEARICFDGGRFRDALQVLNSIDTKNLTQYRLNEYHYRKARAHQLQKQNKKALDEYRQLLELPNDGHYYHKKAMLERGKIFLDMGITSNANKSLKQVMQVKSNMYSKVIEHEAEMLLEKIENSKK</sequence>
<organism evidence="1 2">
    <name type="scientific">Salinivirga cyanobacteriivorans</name>
    <dbReference type="NCBI Taxonomy" id="1307839"/>
    <lineage>
        <taxon>Bacteria</taxon>
        <taxon>Pseudomonadati</taxon>
        <taxon>Bacteroidota</taxon>
        <taxon>Bacteroidia</taxon>
        <taxon>Bacteroidales</taxon>
        <taxon>Salinivirgaceae</taxon>
        <taxon>Salinivirga</taxon>
    </lineage>
</organism>
<dbReference type="Proteomes" id="UP000064893">
    <property type="component" value="Chromosome"/>
</dbReference>
<proteinExistence type="predicted"/>
<dbReference type="EMBL" id="CP013118">
    <property type="protein sequence ID" value="ALO14196.1"/>
    <property type="molecule type" value="Genomic_DNA"/>
</dbReference>
<dbReference type="InterPro" id="IPR011990">
    <property type="entry name" value="TPR-like_helical_dom_sf"/>
</dbReference>
<gene>
    <name evidence="1" type="ORF">L21SP5_00520</name>
</gene>
<keyword evidence="2" id="KW-1185">Reference proteome</keyword>
<reference evidence="1 2" key="1">
    <citation type="submission" date="2015-11" db="EMBL/GenBank/DDBJ databases">
        <title>Description and complete genome sequence of a novel strain predominating in hypersaline microbial mats and representing a new family of the Bacteriodetes phylum.</title>
        <authorList>
            <person name="Spring S."/>
            <person name="Bunk B."/>
            <person name="Sproer C."/>
            <person name="Klenk H.-P."/>
        </authorList>
    </citation>
    <scope>NUCLEOTIDE SEQUENCE [LARGE SCALE GENOMIC DNA]</scope>
    <source>
        <strain evidence="1 2">L21-Spi-D4</strain>
    </source>
</reference>
<evidence type="ECO:0000313" key="2">
    <source>
        <dbReference type="Proteomes" id="UP000064893"/>
    </source>
</evidence>
<name>A0A0S2HW44_9BACT</name>
<evidence type="ECO:0000313" key="1">
    <source>
        <dbReference type="EMBL" id="ALO14196.1"/>
    </source>
</evidence>
<dbReference type="OrthoDB" id="1117019at2"/>
<dbReference type="SUPFAM" id="SSF48452">
    <property type="entry name" value="TPR-like"/>
    <property type="match status" value="1"/>
</dbReference>
<evidence type="ECO:0008006" key="3">
    <source>
        <dbReference type="Google" id="ProtNLM"/>
    </source>
</evidence>
<dbReference type="Gene3D" id="1.25.40.10">
    <property type="entry name" value="Tetratricopeptide repeat domain"/>
    <property type="match status" value="1"/>
</dbReference>
<dbReference type="RefSeq" id="WP_157754533.1">
    <property type="nucleotide sequence ID" value="NZ_CP013118.1"/>
</dbReference>
<protein>
    <recommendedName>
        <fullName evidence="3">Tetratricopeptide repeat protein</fullName>
    </recommendedName>
</protein>